<feature type="transmembrane region" description="Helical" evidence="6">
    <location>
        <begin position="151"/>
        <end position="171"/>
    </location>
</feature>
<evidence type="ECO:0000256" key="2">
    <source>
        <dbReference type="ARBA" id="ARBA00022692"/>
    </source>
</evidence>
<evidence type="ECO:0000256" key="6">
    <source>
        <dbReference type="SAM" id="Phobius"/>
    </source>
</evidence>
<comment type="subcellular location">
    <subcellularLocation>
        <location evidence="1">Membrane</location>
        <topology evidence="1">Multi-pass membrane protein</topology>
    </subcellularLocation>
</comment>
<feature type="compositionally biased region" description="Basic and acidic residues" evidence="5">
    <location>
        <begin position="78"/>
        <end position="92"/>
    </location>
</feature>
<reference evidence="7 8" key="1">
    <citation type="journal article" date="2023" name="G3 (Bethesda)">
        <title>A chromosome-level genome assembly of Zasmidium syzygii isolated from banana leaves.</title>
        <authorList>
            <person name="van Westerhoven A.C."/>
            <person name="Mehrabi R."/>
            <person name="Talebi R."/>
            <person name="Steentjes M.B.F."/>
            <person name="Corcolon B."/>
            <person name="Chong P.A."/>
            <person name="Kema G.H.J."/>
            <person name="Seidl M.F."/>
        </authorList>
    </citation>
    <scope>NUCLEOTIDE SEQUENCE [LARGE SCALE GENOMIC DNA]</scope>
    <source>
        <strain evidence="7 8">P124</strain>
    </source>
</reference>
<dbReference type="PANTHER" id="PTHR23502">
    <property type="entry name" value="MAJOR FACILITATOR SUPERFAMILY"/>
    <property type="match status" value="1"/>
</dbReference>
<evidence type="ECO:0008006" key="9">
    <source>
        <dbReference type="Google" id="ProtNLM"/>
    </source>
</evidence>
<keyword evidence="2 6" id="KW-0812">Transmembrane</keyword>
<evidence type="ECO:0000313" key="7">
    <source>
        <dbReference type="EMBL" id="KAK4502737.1"/>
    </source>
</evidence>
<protein>
    <recommendedName>
        <fullName evidence="9">Major facilitator superfamily (MFS) profile domain-containing protein</fullName>
    </recommendedName>
</protein>
<feature type="transmembrane region" description="Helical" evidence="6">
    <location>
        <begin position="393"/>
        <end position="416"/>
    </location>
</feature>
<dbReference type="Gene3D" id="1.20.1250.20">
    <property type="entry name" value="MFS general substrate transporter like domains"/>
    <property type="match status" value="1"/>
</dbReference>
<feature type="compositionally biased region" description="Polar residues" evidence="5">
    <location>
        <begin position="1"/>
        <end position="24"/>
    </location>
</feature>
<evidence type="ECO:0000256" key="5">
    <source>
        <dbReference type="SAM" id="MobiDB-lite"/>
    </source>
</evidence>
<feature type="compositionally biased region" description="Basic and acidic residues" evidence="5">
    <location>
        <begin position="25"/>
        <end position="37"/>
    </location>
</feature>
<dbReference type="PANTHER" id="PTHR23502:SF47">
    <property type="entry name" value="MAJOR FACILITATOR SUPERFAMILY (MFS) PROFILE DOMAIN-CONTAINING PROTEIN-RELATED"/>
    <property type="match status" value="1"/>
</dbReference>
<feature type="region of interest" description="Disordered" evidence="5">
    <location>
        <begin position="1"/>
        <end position="105"/>
    </location>
</feature>
<organism evidence="7 8">
    <name type="scientific">Zasmidium cellare</name>
    <name type="common">Wine cellar mold</name>
    <name type="synonym">Racodium cellare</name>
    <dbReference type="NCBI Taxonomy" id="395010"/>
    <lineage>
        <taxon>Eukaryota</taxon>
        <taxon>Fungi</taxon>
        <taxon>Dikarya</taxon>
        <taxon>Ascomycota</taxon>
        <taxon>Pezizomycotina</taxon>
        <taxon>Dothideomycetes</taxon>
        <taxon>Dothideomycetidae</taxon>
        <taxon>Mycosphaerellales</taxon>
        <taxon>Mycosphaerellaceae</taxon>
        <taxon>Zasmidium</taxon>
    </lineage>
</organism>
<sequence length="450" mass="50170">MANNQGTTTPHSNLSPGFSTTSLHTTKEWDPEHDAADSHPTSPATRLARDDFDEKLEKGSEPSINNEQAAATSSEAQLPEKSDATTDPHLVEWDGPEDPENPQNWPRWRKWRITCTSSMMAFVCTFASSIFSTASTATAKEFGVSTEIPMFFGYAVFAIFEIPVAVAQNLQTIMVCRFFGGAFAVAPLVILPGVLGDMWDPVTRGIAMCLYSASLFVSPSLSPFIGGFITDSYLGWRWTAWITLIMAALFGSIALVTVPETYAPVLLQRRAKRLRFQTKNWALHSKFDETEVKPMEVLTKFLIRPCKMLAQEPVLFLMTLYLSLVYGLLYLTFESFPVSFQEQRGWNEGVGGLPYLSFSIGAVLGLGFNAWFIKTHYGPIYRREGKVPPEERLLSIMLGAFVLPIGLFWFAAPMYHNLTTPWASSLLAFLALALAPVPFLFYKYGAKLRK</sequence>
<dbReference type="InterPro" id="IPR011701">
    <property type="entry name" value="MFS"/>
</dbReference>
<dbReference type="SUPFAM" id="SSF103473">
    <property type="entry name" value="MFS general substrate transporter"/>
    <property type="match status" value="1"/>
</dbReference>
<feature type="transmembrane region" description="Helical" evidence="6">
    <location>
        <begin position="119"/>
        <end position="139"/>
    </location>
</feature>
<feature type="transmembrane region" description="Helical" evidence="6">
    <location>
        <begin position="177"/>
        <end position="196"/>
    </location>
</feature>
<keyword evidence="4 6" id="KW-0472">Membrane</keyword>
<evidence type="ECO:0000313" key="8">
    <source>
        <dbReference type="Proteomes" id="UP001305779"/>
    </source>
</evidence>
<keyword evidence="3 6" id="KW-1133">Transmembrane helix</keyword>
<proteinExistence type="predicted"/>
<gene>
    <name evidence="7" type="ORF">PRZ48_006163</name>
</gene>
<accession>A0ABR0EML3</accession>
<dbReference type="Pfam" id="PF07690">
    <property type="entry name" value="MFS_1"/>
    <property type="match status" value="1"/>
</dbReference>
<keyword evidence="8" id="KW-1185">Reference proteome</keyword>
<feature type="transmembrane region" description="Helical" evidence="6">
    <location>
        <begin position="241"/>
        <end position="267"/>
    </location>
</feature>
<dbReference type="EMBL" id="JAXOVC010000004">
    <property type="protein sequence ID" value="KAK4502737.1"/>
    <property type="molecule type" value="Genomic_DNA"/>
</dbReference>
<feature type="compositionally biased region" description="Polar residues" evidence="5">
    <location>
        <begin position="62"/>
        <end position="76"/>
    </location>
</feature>
<dbReference type="InterPro" id="IPR036259">
    <property type="entry name" value="MFS_trans_sf"/>
</dbReference>
<comment type="caution">
    <text evidence="7">The sequence shown here is derived from an EMBL/GenBank/DDBJ whole genome shotgun (WGS) entry which is preliminary data.</text>
</comment>
<evidence type="ECO:0000256" key="1">
    <source>
        <dbReference type="ARBA" id="ARBA00004141"/>
    </source>
</evidence>
<feature type="transmembrane region" description="Helical" evidence="6">
    <location>
        <begin position="422"/>
        <end position="442"/>
    </location>
</feature>
<evidence type="ECO:0000256" key="4">
    <source>
        <dbReference type="ARBA" id="ARBA00023136"/>
    </source>
</evidence>
<feature type="compositionally biased region" description="Basic and acidic residues" evidence="5">
    <location>
        <begin position="47"/>
        <end position="60"/>
    </location>
</feature>
<dbReference type="Proteomes" id="UP001305779">
    <property type="component" value="Unassembled WGS sequence"/>
</dbReference>
<feature type="transmembrane region" description="Helical" evidence="6">
    <location>
        <begin position="314"/>
        <end position="333"/>
    </location>
</feature>
<feature type="transmembrane region" description="Helical" evidence="6">
    <location>
        <begin position="353"/>
        <end position="372"/>
    </location>
</feature>
<name>A0ABR0EML3_ZASCE</name>
<evidence type="ECO:0000256" key="3">
    <source>
        <dbReference type="ARBA" id="ARBA00022989"/>
    </source>
</evidence>